<dbReference type="FunFam" id="3.40.430.10:FF:000001">
    <property type="entry name" value="Dihydrofolate reductase"/>
    <property type="match status" value="1"/>
</dbReference>
<proteinExistence type="inferred from homology"/>
<evidence type="ECO:0000313" key="11">
    <source>
        <dbReference type="EMBL" id="TVT43254.1"/>
    </source>
</evidence>
<comment type="caution">
    <text evidence="11">The sequence shown here is derived from an EMBL/GenBank/DDBJ whole genome shotgun (WGS) entry which is preliminary data.</text>
</comment>
<keyword evidence="5 8" id="KW-0521">NADP</keyword>
<protein>
    <recommendedName>
        <fullName evidence="3 8">Dihydrofolate reductase</fullName>
        <ecNumber evidence="3 8">1.5.1.3</ecNumber>
    </recommendedName>
</protein>
<evidence type="ECO:0000256" key="5">
    <source>
        <dbReference type="ARBA" id="ARBA00022857"/>
    </source>
</evidence>
<evidence type="ECO:0000259" key="10">
    <source>
        <dbReference type="PROSITE" id="PS51330"/>
    </source>
</evidence>
<dbReference type="InterPro" id="IPR017925">
    <property type="entry name" value="DHFR_CS"/>
</dbReference>
<feature type="domain" description="DHFR" evidence="10">
    <location>
        <begin position="1"/>
        <end position="164"/>
    </location>
</feature>
<gene>
    <name evidence="11" type="ORF">FNT36_03955</name>
</gene>
<dbReference type="GO" id="GO:0046452">
    <property type="term" value="P:dihydrofolate metabolic process"/>
    <property type="evidence" value="ECO:0007669"/>
    <property type="project" value="TreeGrafter"/>
</dbReference>
<dbReference type="Pfam" id="PF00186">
    <property type="entry name" value="DHFR_1"/>
    <property type="match status" value="1"/>
</dbReference>
<dbReference type="UniPathway" id="UPA00077">
    <property type="reaction ID" value="UER00158"/>
</dbReference>
<dbReference type="InterPro" id="IPR001796">
    <property type="entry name" value="DHFR_dom"/>
</dbReference>
<keyword evidence="12" id="KW-1185">Reference proteome</keyword>
<dbReference type="PIRSF" id="PIRSF000194">
    <property type="entry name" value="DHFR"/>
    <property type="match status" value="1"/>
</dbReference>
<dbReference type="RefSeq" id="WP_144844573.1">
    <property type="nucleotide sequence ID" value="NZ_VMRJ01000001.1"/>
</dbReference>
<dbReference type="GO" id="GO:0004146">
    <property type="term" value="F:dihydrofolate reductase activity"/>
    <property type="evidence" value="ECO:0007669"/>
    <property type="project" value="UniProtKB-EC"/>
</dbReference>
<evidence type="ECO:0000256" key="3">
    <source>
        <dbReference type="ARBA" id="ARBA00012856"/>
    </source>
</evidence>
<dbReference type="OrthoDB" id="9804315at2"/>
<dbReference type="PANTHER" id="PTHR48069">
    <property type="entry name" value="DIHYDROFOLATE REDUCTASE"/>
    <property type="match status" value="1"/>
</dbReference>
<dbReference type="AlphaFoldDB" id="A0A558C3D0"/>
<dbReference type="GO" id="GO:0046655">
    <property type="term" value="P:folic acid metabolic process"/>
    <property type="evidence" value="ECO:0007669"/>
    <property type="project" value="TreeGrafter"/>
</dbReference>
<dbReference type="Gene3D" id="3.40.430.10">
    <property type="entry name" value="Dihydrofolate Reductase, subunit A"/>
    <property type="match status" value="1"/>
</dbReference>
<dbReference type="Proteomes" id="UP000317624">
    <property type="component" value="Unassembled WGS sequence"/>
</dbReference>
<dbReference type="EC" id="1.5.1.3" evidence="3 8"/>
<comment type="catalytic activity">
    <reaction evidence="8">
        <text>(6S)-5,6,7,8-tetrahydrofolate + NADP(+) = 7,8-dihydrofolate + NADPH + H(+)</text>
        <dbReference type="Rhea" id="RHEA:15009"/>
        <dbReference type="ChEBI" id="CHEBI:15378"/>
        <dbReference type="ChEBI" id="CHEBI:57451"/>
        <dbReference type="ChEBI" id="CHEBI:57453"/>
        <dbReference type="ChEBI" id="CHEBI:57783"/>
        <dbReference type="ChEBI" id="CHEBI:58349"/>
        <dbReference type="EC" id="1.5.1.3"/>
    </reaction>
</comment>
<dbReference type="InterPro" id="IPR024072">
    <property type="entry name" value="DHFR-like_dom_sf"/>
</dbReference>
<evidence type="ECO:0000313" key="12">
    <source>
        <dbReference type="Proteomes" id="UP000317624"/>
    </source>
</evidence>
<organism evidence="11 12">
    <name type="scientific">Hymenobacter setariae</name>
    <dbReference type="NCBI Taxonomy" id="2594794"/>
    <lineage>
        <taxon>Bacteria</taxon>
        <taxon>Pseudomonadati</taxon>
        <taxon>Bacteroidota</taxon>
        <taxon>Cytophagia</taxon>
        <taxon>Cytophagales</taxon>
        <taxon>Hymenobacteraceae</taxon>
        <taxon>Hymenobacter</taxon>
    </lineage>
</organism>
<dbReference type="PROSITE" id="PS51330">
    <property type="entry name" value="DHFR_2"/>
    <property type="match status" value="1"/>
</dbReference>
<dbReference type="PRINTS" id="PR00070">
    <property type="entry name" value="DHFR"/>
</dbReference>
<evidence type="ECO:0000256" key="2">
    <source>
        <dbReference type="ARBA" id="ARBA00009539"/>
    </source>
</evidence>
<evidence type="ECO:0000256" key="8">
    <source>
        <dbReference type="PIRNR" id="PIRNR000194"/>
    </source>
</evidence>
<dbReference type="SUPFAM" id="SSF53597">
    <property type="entry name" value="Dihydrofolate reductase-like"/>
    <property type="match status" value="1"/>
</dbReference>
<dbReference type="EMBL" id="VMRJ01000001">
    <property type="protein sequence ID" value="TVT43254.1"/>
    <property type="molecule type" value="Genomic_DNA"/>
</dbReference>
<keyword evidence="4 8" id="KW-0554">One-carbon metabolism</keyword>
<evidence type="ECO:0000256" key="7">
    <source>
        <dbReference type="ARBA" id="ARBA00025067"/>
    </source>
</evidence>
<dbReference type="PANTHER" id="PTHR48069:SF3">
    <property type="entry name" value="DIHYDROFOLATE REDUCTASE"/>
    <property type="match status" value="1"/>
</dbReference>
<evidence type="ECO:0000256" key="9">
    <source>
        <dbReference type="RuleBase" id="RU004474"/>
    </source>
</evidence>
<sequence>MVSLIVAAAENGVIGRQGQLPWHLPADLKHFKDLTLGHPIIMGRRTFDSIGRPLPGRTNIVLTSHPGWSAPAGVLVAHSLPEALALAAGQPGGDEICVIGGGEIYRQALPGAAVVHLTEVHTTVADGDTFFPTLSPTEWREETRHRYPADDRHAVAYSFVTLRRR</sequence>
<dbReference type="InterPro" id="IPR012259">
    <property type="entry name" value="DHFR"/>
</dbReference>
<keyword evidence="6 8" id="KW-0560">Oxidoreductase</keyword>
<reference evidence="11 12" key="1">
    <citation type="submission" date="2019-07" db="EMBL/GenBank/DDBJ databases">
        <title>Hymenobacter sp. straun FUR1 Genome sequencing and assembly.</title>
        <authorList>
            <person name="Chhetri G."/>
        </authorList>
    </citation>
    <scope>NUCLEOTIDE SEQUENCE [LARGE SCALE GENOMIC DNA]</scope>
    <source>
        <strain evidence="11 12">Fur1</strain>
    </source>
</reference>
<dbReference type="PROSITE" id="PS00075">
    <property type="entry name" value="DHFR_1"/>
    <property type="match status" value="1"/>
</dbReference>
<dbReference type="GO" id="GO:0046654">
    <property type="term" value="P:tetrahydrofolate biosynthetic process"/>
    <property type="evidence" value="ECO:0007669"/>
    <property type="project" value="UniProtKB-UniPathway"/>
</dbReference>
<evidence type="ECO:0000256" key="6">
    <source>
        <dbReference type="ARBA" id="ARBA00023002"/>
    </source>
</evidence>
<comment type="pathway">
    <text evidence="1 8">Cofactor biosynthesis; tetrahydrofolate biosynthesis; 5,6,7,8-tetrahydrofolate from 7,8-dihydrofolate: step 1/1.</text>
</comment>
<accession>A0A558C3D0</accession>
<dbReference type="GO" id="GO:0006730">
    <property type="term" value="P:one-carbon metabolic process"/>
    <property type="evidence" value="ECO:0007669"/>
    <property type="project" value="UniProtKB-KW"/>
</dbReference>
<dbReference type="GO" id="GO:0070401">
    <property type="term" value="F:NADP+ binding"/>
    <property type="evidence" value="ECO:0007669"/>
    <property type="project" value="UniProtKB-ARBA"/>
</dbReference>
<comment type="similarity">
    <text evidence="2 8 9">Belongs to the dihydrofolate reductase family.</text>
</comment>
<name>A0A558C3D0_9BACT</name>
<dbReference type="GO" id="GO:0005829">
    <property type="term" value="C:cytosol"/>
    <property type="evidence" value="ECO:0007669"/>
    <property type="project" value="TreeGrafter"/>
</dbReference>
<comment type="function">
    <text evidence="7 8">Key enzyme in folate metabolism. Catalyzes an essential reaction for de novo glycine and purine synthesis, and for DNA precursor synthesis.</text>
</comment>
<evidence type="ECO:0000256" key="1">
    <source>
        <dbReference type="ARBA" id="ARBA00004903"/>
    </source>
</evidence>
<dbReference type="CDD" id="cd00209">
    <property type="entry name" value="DHFR"/>
    <property type="match status" value="1"/>
</dbReference>
<evidence type="ECO:0000256" key="4">
    <source>
        <dbReference type="ARBA" id="ARBA00022563"/>
    </source>
</evidence>